<keyword evidence="5 7" id="KW-1133">Transmembrane helix</keyword>
<evidence type="ECO:0000256" key="5">
    <source>
        <dbReference type="ARBA" id="ARBA00022989"/>
    </source>
</evidence>
<dbReference type="FunFam" id="1.20.1250.20:FF:000003">
    <property type="entry name" value="Solute carrier family 17 member 3"/>
    <property type="match status" value="1"/>
</dbReference>
<dbReference type="AlphaFoldDB" id="A0AA88Y5S4"/>
<dbReference type="Pfam" id="PF07690">
    <property type="entry name" value="MFS_1"/>
    <property type="match status" value="1"/>
</dbReference>
<keyword evidence="4" id="KW-0769">Symport</keyword>
<comment type="caution">
    <text evidence="9">The sequence shown here is derived from an EMBL/GenBank/DDBJ whole genome shotgun (WGS) entry which is preliminary data.</text>
</comment>
<evidence type="ECO:0000256" key="6">
    <source>
        <dbReference type="ARBA" id="ARBA00023136"/>
    </source>
</evidence>
<feature type="transmembrane region" description="Helical" evidence="7">
    <location>
        <begin position="386"/>
        <end position="407"/>
    </location>
</feature>
<dbReference type="InterPro" id="IPR050382">
    <property type="entry name" value="MFS_Na/Anion_cotransporter"/>
</dbReference>
<reference evidence="9" key="1">
    <citation type="submission" date="2019-08" db="EMBL/GenBank/DDBJ databases">
        <title>The improved chromosome-level genome for the pearl oyster Pinctada fucata martensii using PacBio sequencing and Hi-C.</title>
        <authorList>
            <person name="Zheng Z."/>
        </authorList>
    </citation>
    <scope>NUCLEOTIDE SEQUENCE</scope>
    <source>
        <strain evidence="9">ZZ-2019</strain>
        <tissue evidence="9">Adductor muscle</tissue>
    </source>
</reference>
<name>A0AA88Y5S4_PINIB</name>
<keyword evidence="10" id="KW-1185">Reference proteome</keyword>
<dbReference type="PANTHER" id="PTHR11662:SF456">
    <property type="entry name" value="VESICULAR GLUTAMATE TRANSPORTER, ISOFORM A"/>
    <property type="match status" value="1"/>
</dbReference>
<dbReference type="EMBL" id="VSWD01000007">
    <property type="protein sequence ID" value="KAK3098732.1"/>
    <property type="molecule type" value="Genomic_DNA"/>
</dbReference>
<evidence type="ECO:0000256" key="2">
    <source>
        <dbReference type="ARBA" id="ARBA00022448"/>
    </source>
</evidence>
<dbReference type="GO" id="GO:0016020">
    <property type="term" value="C:membrane"/>
    <property type="evidence" value="ECO:0007669"/>
    <property type="project" value="UniProtKB-SubCell"/>
</dbReference>
<dbReference type="Proteomes" id="UP001186944">
    <property type="component" value="Unassembled WGS sequence"/>
</dbReference>
<dbReference type="PANTHER" id="PTHR11662">
    <property type="entry name" value="SOLUTE CARRIER FAMILY 17"/>
    <property type="match status" value="1"/>
</dbReference>
<dbReference type="GO" id="GO:0015293">
    <property type="term" value="F:symporter activity"/>
    <property type="evidence" value="ECO:0007669"/>
    <property type="project" value="UniProtKB-KW"/>
</dbReference>
<dbReference type="Gene3D" id="1.20.1250.20">
    <property type="entry name" value="MFS general substrate transporter like domains"/>
    <property type="match status" value="2"/>
</dbReference>
<feature type="transmembrane region" description="Helical" evidence="7">
    <location>
        <begin position="287"/>
        <end position="312"/>
    </location>
</feature>
<feature type="transmembrane region" description="Helical" evidence="7">
    <location>
        <begin position="419"/>
        <end position="437"/>
    </location>
</feature>
<dbReference type="InterPro" id="IPR020846">
    <property type="entry name" value="MFS_dom"/>
</dbReference>
<evidence type="ECO:0000256" key="3">
    <source>
        <dbReference type="ARBA" id="ARBA00022692"/>
    </source>
</evidence>
<feature type="transmembrane region" description="Helical" evidence="7">
    <location>
        <begin position="248"/>
        <end position="267"/>
    </location>
</feature>
<organism evidence="9 10">
    <name type="scientific">Pinctada imbricata</name>
    <name type="common">Atlantic pearl-oyster</name>
    <name type="synonym">Pinctada martensii</name>
    <dbReference type="NCBI Taxonomy" id="66713"/>
    <lineage>
        <taxon>Eukaryota</taxon>
        <taxon>Metazoa</taxon>
        <taxon>Spiralia</taxon>
        <taxon>Lophotrochozoa</taxon>
        <taxon>Mollusca</taxon>
        <taxon>Bivalvia</taxon>
        <taxon>Autobranchia</taxon>
        <taxon>Pteriomorphia</taxon>
        <taxon>Pterioida</taxon>
        <taxon>Pterioidea</taxon>
        <taxon>Pteriidae</taxon>
        <taxon>Pinctada</taxon>
    </lineage>
</organism>
<evidence type="ECO:0000256" key="1">
    <source>
        <dbReference type="ARBA" id="ARBA00004141"/>
    </source>
</evidence>
<proteinExistence type="predicted"/>
<accession>A0AA88Y5S4</accession>
<evidence type="ECO:0000256" key="7">
    <source>
        <dbReference type="SAM" id="Phobius"/>
    </source>
</evidence>
<dbReference type="InterPro" id="IPR011701">
    <property type="entry name" value="MFS"/>
</dbReference>
<evidence type="ECO:0000259" key="8">
    <source>
        <dbReference type="PROSITE" id="PS50850"/>
    </source>
</evidence>
<feature type="domain" description="Major facilitator superfamily (MFS) profile" evidence="8">
    <location>
        <begin position="8"/>
        <end position="442"/>
    </location>
</feature>
<feature type="transmembrane region" description="Helical" evidence="7">
    <location>
        <begin position="189"/>
        <end position="207"/>
    </location>
</feature>
<protein>
    <recommendedName>
        <fullName evidence="8">Major facilitator superfamily (MFS) profile domain-containing protein</fullName>
    </recommendedName>
</protein>
<dbReference type="PROSITE" id="PS50850">
    <property type="entry name" value="MFS"/>
    <property type="match status" value="1"/>
</dbReference>
<dbReference type="SUPFAM" id="SSF103473">
    <property type="entry name" value="MFS general substrate transporter"/>
    <property type="match status" value="1"/>
</dbReference>
<feature type="transmembrane region" description="Helical" evidence="7">
    <location>
        <begin position="69"/>
        <end position="89"/>
    </location>
</feature>
<evidence type="ECO:0000313" key="9">
    <source>
        <dbReference type="EMBL" id="KAK3098732.1"/>
    </source>
</evidence>
<feature type="transmembrane region" description="Helical" evidence="7">
    <location>
        <begin position="160"/>
        <end position="183"/>
    </location>
</feature>
<evidence type="ECO:0000313" key="10">
    <source>
        <dbReference type="Proteomes" id="UP001186944"/>
    </source>
</evidence>
<gene>
    <name evidence="9" type="ORF">FSP39_022499</name>
</gene>
<dbReference type="InterPro" id="IPR036259">
    <property type="entry name" value="MFS_trans_sf"/>
</dbReference>
<sequence>MYMPRRYIVVVLGFFGLLLSVGFRAVFSMVMVYVLREENTGSLLFFKECTINGTKWDLRLDWDVAVSQYFNTMFFLGYVATQLPGGYLAARISSKWVFGTAVLTSSGLLVVLSMTIRLGIPGVFVIRTLQGLAEGVCLPAFNGVISAWAPKSEKTRMVTLAYSGLYLSPAVALFASGATTCYISWHSSLFIYGGLGVVWSIVWVSFVHDTPEMDPNLSPEEKQIYEKEGHQVSASSVQKVKYIPWREMLTSLPLSAIFVGNFCRNWVFAMVVTELPQYYADGYKIDIASIGFLTSLPEILMTIVVVVGGIIFDQLIKSQTISTTTARKVAQCTGFGVESLCIFLLVFVNNHTLAMLLLCLGVGMSGLTISGYQVNPLDLAPQYAHVLTGISRLSCVGAVFSTFVAGYLRQDNLSSWQRIFLIASIIHFLGVVYYGIFASGERQPWADPSKLDTADSKLNLTSYPEYGTSAQSDKISNAAEIDS</sequence>
<feature type="transmembrane region" description="Helical" evidence="7">
    <location>
        <begin position="96"/>
        <end position="116"/>
    </location>
</feature>
<keyword evidence="3 7" id="KW-0812">Transmembrane</keyword>
<feature type="transmembrane region" description="Helical" evidence="7">
    <location>
        <begin position="128"/>
        <end position="148"/>
    </location>
</feature>
<evidence type="ECO:0000256" key="4">
    <source>
        <dbReference type="ARBA" id="ARBA00022847"/>
    </source>
</evidence>
<keyword evidence="6 7" id="KW-0472">Membrane</keyword>
<comment type="subcellular location">
    <subcellularLocation>
        <location evidence="1">Membrane</location>
        <topology evidence="1">Multi-pass membrane protein</topology>
    </subcellularLocation>
</comment>
<keyword evidence="2" id="KW-0813">Transport</keyword>